<feature type="compositionally biased region" description="Polar residues" evidence="1">
    <location>
        <begin position="15"/>
        <end position="27"/>
    </location>
</feature>
<evidence type="ECO:0000313" key="2">
    <source>
        <dbReference type="EMBL" id="OCT78826.1"/>
    </source>
</evidence>
<dbReference type="PANTHER" id="PTHR15897:SF2">
    <property type="entry name" value="ANKYRIN REPEAT AND MYND DOMAIN-CONTAINING PROTEIN 1"/>
    <property type="match status" value="1"/>
</dbReference>
<evidence type="ECO:0000256" key="1">
    <source>
        <dbReference type="SAM" id="MobiDB-lite"/>
    </source>
</evidence>
<protein>
    <submittedName>
        <fullName evidence="2">Uncharacterized protein</fullName>
    </submittedName>
</protein>
<proteinExistence type="predicted"/>
<dbReference type="InterPro" id="IPR053064">
    <property type="entry name" value="Ankyrin-MYND_domain-protein"/>
</dbReference>
<accession>A0A974HII1</accession>
<sequence>MASHQICTHHENCTSLSDATNNASPSLEGQEYSPASSPHRVEGRGDTIWLLLHHGADPSRCRVPVHALFFAIKAAYVSIVQLLLERGAQTDIQLVTKHGTITPLHLAVTLPGAEGIRITELLLHAALTPMLEQETKITYMNMNMTGRHTMGIKPLLDFSLAVESGNYQAVKELLGNGADPNLPLSRGVGSALCAAVNNDYEKGRTSLERIAMIG</sequence>
<dbReference type="InterPro" id="IPR002110">
    <property type="entry name" value="Ankyrin_rpt"/>
</dbReference>
<organism evidence="2 3">
    <name type="scientific">Xenopus laevis</name>
    <name type="common">African clawed frog</name>
    <dbReference type="NCBI Taxonomy" id="8355"/>
    <lineage>
        <taxon>Eukaryota</taxon>
        <taxon>Metazoa</taxon>
        <taxon>Chordata</taxon>
        <taxon>Craniata</taxon>
        <taxon>Vertebrata</taxon>
        <taxon>Euteleostomi</taxon>
        <taxon>Amphibia</taxon>
        <taxon>Batrachia</taxon>
        <taxon>Anura</taxon>
        <taxon>Pipoidea</taxon>
        <taxon>Pipidae</taxon>
        <taxon>Xenopodinae</taxon>
        <taxon>Xenopus</taxon>
        <taxon>Xenopus</taxon>
    </lineage>
</organism>
<dbReference type="Gene3D" id="1.25.40.20">
    <property type="entry name" value="Ankyrin repeat-containing domain"/>
    <property type="match status" value="1"/>
</dbReference>
<feature type="region of interest" description="Disordered" evidence="1">
    <location>
        <begin position="15"/>
        <end position="40"/>
    </location>
</feature>
<dbReference type="SUPFAM" id="SSF48403">
    <property type="entry name" value="Ankyrin repeat"/>
    <property type="match status" value="1"/>
</dbReference>
<gene>
    <name evidence="2" type="ORF">XELAEV_18029916mg</name>
</gene>
<dbReference type="PANTHER" id="PTHR15897">
    <property type="entry name" value="ANKYRIN REPEAT AND MYND DOMAIN PROTEIN 1"/>
    <property type="match status" value="1"/>
</dbReference>
<dbReference type="EMBL" id="CM004475">
    <property type="protein sequence ID" value="OCT78826.1"/>
    <property type="molecule type" value="Genomic_DNA"/>
</dbReference>
<name>A0A974HII1_XENLA</name>
<evidence type="ECO:0000313" key="3">
    <source>
        <dbReference type="Proteomes" id="UP000694892"/>
    </source>
</evidence>
<reference evidence="3" key="1">
    <citation type="journal article" date="2016" name="Nature">
        <title>Genome evolution in the allotetraploid frog Xenopus laevis.</title>
        <authorList>
            <person name="Session A.M."/>
            <person name="Uno Y."/>
            <person name="Kwon T."/>
            <person name="Chapman J.A."/>
            <person name="Toyoda A."/>
            <person name="Takahashi S."/>
            <person name="Fukui A."/>
            <person name="Hikosaka A."/>
            <person name="Suzuki A."/>
            <person name="Kondo M."/>
            <person name="van Heeringen S.J."/>
            <person name="Quigley I."/>
            <person name="Heinz S."/>
            <person name="Ogino H."/>
            <person name="Ochi H."/>
            <person name="Hellsten U."/>
            <person name="Lyons J.B."/>
            <person name="Simakov O."/>
            <person name="Putnam N."/>
            <person name="Stites J."/>
            <person name="Kuroki Y."/>
            <person name="Tanaka T."/>
            <person name="Michiue T."/>
            <person name="Watanabe M."/>
            <person name="Bogdanovic O."/>
            <person name="Lister R."/>
            <person name="Georgiou G."/>
            <person name="Paranjpe S.S."/>
            <person name="van Kruijsbergen I."/>
            <person name="Shu S."/>
            <person name="Carlson J."/>
            <person name="Kinoshita T."/>
            <person name="Ohta Y."/>
            <person name="Mawaribuchi S."/>
            <person name="Jenkins J."/>
            <person name="Grimwood J."/>
            <person name="Schmutz J."/>
            <person name="Mitros T."/>
            <person name="Mozaffari S.V."/>
            <person name="Suzuki Y."/>
            <person name="Haramoto Y."/>
            <person name="Yamamoto T.S."/>
            <person name="Takagi C."/>
            <person name="Heald R."/>
            <person name="Miller K."/>
            <person name="Haudenschild C."/>
            <person name="Kitzman J."/>
            <person name="Nakayama T."/>
            <person name="Izutsu Y."/>
            <person name="Robert J."/>
            <person name="Fortriede J."/>
            <person name="Burns K."/>
            <person name="Lotay V."/>
            <person name="Karimi K."/>
            <person name="Yasuoka Y."/>
            <person name="Dichmann D.S."/>
            <person name="Flajnik M.F."/>
            <person name="Houston D.W."/>
            <person name="Shendure J."/>
            <person name="DuPasquier L."/>
            <person name="Vize P.D."/>
            <person name="Zorn A.M."/>
            <person name="Ito M."/>
            <person name="Marcotte E.M."/>
            <person name="Wallingford J.B."/>
            <person name="Ito Y."/>
            <person name="Asashima M."/>
            <person name="Ueno N."/>
            <person name="Matsuda Y."/>
            <person name="Veenstra G.J."/>
            <person name="Fujiyama A."/>
            <person name="Harland R.M."/>
            <person name="Taira M."/>
            <person name="Rokhsar D.S."/>
        </authorList>
    </citation>
    <scope>NUCLEOTIDE SEQUENCE [LARGE SCALE GENOMIC DNA]</scope>
    <source>
        <strain evidence="3">J</strain>
    </source>
</reference>
<dbReference type="AlphaFoldDB" id="A0A974HII1"/>
<dbReference type="Proteomes" id="UP000694892">
    <property type="component" value="Chromosome 5S"/>
</dbReference>
<dbReference type="InterPro" id="IPR036770">
    <property type="entry name" value="Ankyrin_rpt-contain_sf"/>
</dbReference>
<dbReference type="Pfam" id="PF00023">
    <property type="entry name" value="Ank"/>
    <property type="match status" value="1"/>
</dbReference>